<dbReference type="PROSITE" id="PS01249">
    <property type="entry name" value="HYPA"/>
    <property type="match status" value="1"/>
</dbReference>
<dbReference type="GO" id="GO:0051604">
    <property type="term" value="P:protein maturation"/>
    <property type="evidence" value="ECO:0007669"/>
    <property type="project" value="InterPro"/>
</dbReference>
<dbReference type="GO" id="GO:0008270">
    <property type="term" value="F:zinc ion binding"/>
    <property type="evidence" value="ECO:0007669"/>
    <property type="project" value="UniProtKB-UniRule"/>
</dbReference>
<organism evidence="6 7">
    <name type="scientific">Neptuniibacter caesariensis</name>
    <dbReference type="NCBI Taxonomy" id="207954"/>
    <lineage>
        <taxon>Bacteria</taxon>
        <taxon>Pseudomonadati</taxon>
        <taxon>Pseudomonadota</taxon>
        <taxon>Gammaproteobacteria</taxon>
        <taxon>Oceanospirillales</taxon>
        <taxon>Oceanospirillaceae</taxon>
        <taxon>Neptuniibacter</taxon>
    </lineage>
</organism>
<dbReference type="Proteomes" id="UP000002171">
    <property type="component" value="Unassembled WGS sequence"/>
</dbReference>
<dbReference type="HAMAP" id="MF_00213">
    <property type="entry name" value="HypA_HybF"/>
    <property type="match status" value="1"/>
</dbReference>
<feature type="binding site" evidence="5">
    <location>
        <position position="89"/>
    </location>
    <ligand>
        <name>Zn(2+)</name>
        <dbReference type="ChEBI" id="CHEBI:29105"/>
    </ligand>
</feature>
<reference evidence="6 7" key="1">
    <citation type="submission" date="2006-02" db="EMBL/GenBank/DDBJ databases">
        <authorList>
            <person name="Pinhassi J."/>
            <person name="Pedros-Alio C."/>
            <person name="Ferriera S."/>
            <person name="Johnson J."/>
            <person name="Kravitz S."/>
            <person name="Halpern A."/>
            <person name="Remington K."/>
            <person name="Beeson K."/>
            <person name="Tran B."/>
            <person name="Rogers Y.-H."/>
            <person name="Friedman R."/>
            <person name="Venter J.C."/>
        </authorList>
    </citation>
    <scope>NUCLEOTIDE SEQUENCE [LARGE SCALE GENOMIC DNA]</scope>
    <source>
        <strain evidence="6 7">MED92</strain>
    </source>
</reference>
<proteinExistence type="inferred from homology"/>
<dbReference type="GO" id="GO:0016151">
    <property type="term" value="F:nickel cation binding"/>
    <property type="evidence" value="ECO:0007669"/>
    <property type="project" value="UniProtKB-UniRule"/>
</dbReference>
<dbReference type="EMBL" id="AAOW01000005">
    <property type="protein sequence ID" value="EAR61955.1"/>
    <property type="molecule type" value="Genomic_DNA"/>
</dbReference>
<keyword evidence="7" id="KW-1185">Reference proteome</keyword>
<comment type="similarity">
    <text evidence="1 5">Belongs to the HypA/HybF family.</text>
</comment>
<dbReference type="AlphaFoldDB" id="A0A7U8C8C8"/>
<name>A0A7U8C8C8_NEPCE</name>
<sequence>MHEMSIAEGIIQVLEEQATEQSYQKVKTVWLEIGPLAMIETEALSFCFEAVTRDTLAERATLHIINTTGEAFCMQCLKNVPISQRYDSCPECGSHQLQVVAGDEMRIKELEVE</sequence>
<evidence type="ECO:0000256" key="4">
    <source>
        <dbReference type="ARBA" id="ARBA00022833"/>
    </source>
</evidence>
<dbReference type="NCBIfam" id="TIGR00100">
    <property type="entry name" value="hypA"/>
    <property type="match status" value="1"/>
</dbReference>
<dbReference type="PIRSF" id="PIRSF004761">
    <property type="entry name" value="Hydrgn_mat_HypA"/>
    <property type="match status" value="1"/>
</dbReference>
<evidence type="ECO:0000256" key="2">
    <source>
        <dbReference type="ARBA" id="ARBA00022596"/>
    </source>
</evidence>
<dbReference type="PANTHER" id="PTHR34535:SF3">
    <property type="entry name" value="HYDROGENASE MATURATION FACTOR HYPA"/>
    <property type="match status" value="1"/>
</dbReference>
<dbReference type="InterPro" id="IPR000688">
    <property type="entry name" value="HypA/HybF"/>
</dbReference>
<dbReference type="Pfam" id="PF01155">
    <property type="entry name" value="HypA"/>
    <property type="match status" value="1"/>
</dbReference>
<evidence type="ECO:0000256" key="3">
    <source>
        <dbReference type="ARBA" id="ARBA00022723"/>
    </source>
</evidence>
<dbReference type="InterPro" id="IPR020538">
    <property type="entry name" value="Hydgase_Ni_incorp_HypA/HybF_CS"/>
</dbReference>
<dbReference type="GO" id="GO:0016530">
    <property type="term" value="F:metallochaperone activity"/>
    <property type="evidence" value="ECO:0007669"/>
    <property type="project" value="UniProtKB-ARBA"/>
</dbReference>
<evidence type="ECO:0000313" key="6">
    <source>
        <dbReference type="EMBL" id="EAR61955.1"/>
    </source>
</evidence>
<keyword evidence="2 5" id="KW-0533">Nickel</keyword>
<evidence type="ECO:0000256" key="1">
    <source>
        <dbReference type="ARBA" id="ARBA00010748"/>
    </source>
</evidence>
<gene>
    <name evidence="5" type="primary">hypA</name>
    <name evidence="6" type="ORF">MED92_03368</name>
</gene>
<accession>A0A7U8C8C8</accession>
<feature type="binding site" evidence="5">
    <location>
        <position position="92"/>
    </location>
    <ligand>
        <name>Zn(2+)</name>
        <dbReference type="ChEBI" id="CHEBI:29105"/>
    </ligand>
</feature>
<dbReference type="FunFam" id="3.30.2320.80:FF:000001">
    <property type="entry name" value="Hydrogenase maturation factor HypA"/>
    <property type="match status" value="1"/>
</dbReference>
<dbReference type="PANTHER" id="PTHR34535">
    <property type="entry name" value="HYDROGENASE MATURATION FACTOR HYPA"/>
    <property type="match status" value="1"/>
</dbReference>
<keyword evidence="4 5" id="KW-0862">Zinc</keyword>
<dbReference type="Gene3D" id="3.30.2320.80">
    <property type="match status" value="1"/>
</dbReference>
<feature type="binding site" evidence="5">
    <location>
        <position position="76"/>
    </location>
    <ligand>
        <name>Zn(2+)</name>
        <dbReference type="ChEBI" id="CHEBI:29105"/>
    </ligand>
</feature>
<comment type="function">
    <text evidence="5">Involved in the maturation of [NiFe] hydrogenases. Required for nickel insertion into the metal center of the hydrogenase.</text>
</comment>
<evidence type="ECO:0000256" key="5">
    <source>
        <dbReference type="HAMAP-Rule" id="MF_00213"/>
    </source>
</evidence>
<protein>
    <recommendedName>
        <fullName evidence="5">Hydrogenase maturation factor HypA</fullName>
    </recommendedName>
</protein>
<comment type="caution">
    <text evidence="6">The sequence shown here is derived from an EMBL/GenBank/DDBJ whole genome shotgun (WGS) entry which is preliminary data.</text>
</comment>
<dbReference type="RefSeq" id="WP_007022690.1">
    <property type="nucleotide sequence ID" value="NZ_CH724127.1"/>
</dbReference>
<feature type="binding site" evidence="5">
    <location>
        <position position="2"/>
    </location>
    <ligand>
        <name>Ni(2+)</name>
        <dbReference type="ChEBI" id="CHEBI:49786"/>
    </ligand>
</feature>
<evidence type="ECO:0000313" key="7">
    <source>
        <dbReference type="Proteomes" id="UP000002171"/>
    </source>
</evidence>
<keyword evidence="3 5" id="KW-0479">Metal-binding</keyword>
<feature type="binding site" evidence="5">
    <location>
        <position position="73"/>
    </location>
    <ligand>
        <name>Zn(2+)</name>
        <dbReference type="ChEBI" id="CHEBI:29105"/>
    </ligand>
</feature>